<dbReference type="Gene3D" id="1.25.40.390">
    <property type="match status" value="1"/>
</dbReference>
<reference evidence="2 3" key="1">
    <citation type="submission" date="2018-08" db="EMBL/GenBank/DDBJ databases">
        <title>Genomic Encyclopedia of Archaeal and Bacterial Type Strains, Phase II (KMG-II): from individual species to whole genera.</title>
        <authorList>
            <person name="Goeker M."/>
        </authorList>
    </citation>
    <scope>NUCLEOTIDE SEQUENCE [LARGE SCALE GENOMIC DNA]</scope>
    <source>
        <strain evidence="2 3">DSM 100880</strain>
    </source>
</reference>
<dbReference type="InterPro" id="IPR011990">
    <property type="entry name" value="TPR-like_helical_dom_sf"/>
</dbReference>
<dbReference type="OrthoDB" id="725917at2"/>
<gene>
    <name evidence="2" type="ORF">C8P67_107116</name>
</gene>
<keyword evidence="1" id="KW-0732">Signal</keyword>
<dbReference type="Proteomes" id="UP000257136">
    <property type="component" value="Unassembled WGS sequence"/>
</dbReference>
<keyword evidence="3" id="KW-1185">Reference proteome</keyword>
<feature type="signal peptide" evidence="1">
    <location>
        <begin position="1"/>
        <end position="21"/>
    </location>
</feature>
<evidence type="ECO:0000313" key="3">
    <source>
        <dbReference type="Proteomes" id="UP000257136"/>
    </source>
</evidence>
<name>A0A3E0ELI8_9FLAO</name>
<proteinExistence type="predicted"/>
<accession>A0A3E0ELI8</accession>
<evidence type="ECO:0000256" key="1">
    <source>
        <dbReference type="SAM" id="SignalP"/>
    </source>
</evidence>
<dbReference type="Pfam" id="PF12771">
    <property type="entry name" value="SusD-like_2"/>
    <property type="match status" value="1"/>
</dbReference>
<dbReference type="AlphaFoldDB" id="A0A3E0ELI8"/>
<dbReference type="EMBL" id="QUNI01000007">
    <property type="protein sequence ID" value="REG98189.1"/>
    <property type="molecule type" value="Genomic_DNA"/>
</dbReference>
<dbReference type="PROSITE" id="PS51257">
    <property type="entry name" value="PROKAR_LIPOPROTEIN"/>
    <property type="match status" value="1"/>
</dbReference>
<dbReference type="RefSeq" id="WP_115813667.1">
    <property type="nucleotide sequence ID" value="NZ_QUNI01000007.1"/>
</dbReference>
<sequence length="502" mass="55229">MKKIIYALGLLILTVSCDDNALTDLNVDDKNPSQVPASSLFTSAEKTLTEQMVNSNVNKNIFRLVNQQWTETTYLDESNYNWTARKISDNHWNQLYAGPLADLSSAKTKLENTEILATDPEFETKTVTKKNQLILIDILTVYTYQILVDTFGDIPYSEALQGSKDYLPKYDKAVDIYKDLIVRLNKDIATIDTDATAFDTADVIYGDDLTAWVKFANSIKLKLGINLKASGLESAIADAAIQTGAAGGFTSNDDNAKLSYMDNLPNTNPIYVDLVFSGRNDFVAAKPFVDALVTLNDPRKAFYFKPTYRAVDANGDLYTVTGYKGGVVGVKNSQSRFTHPSALIKSATFKGTLLDYSEVEFLLAEAVARGVAVGGTIESHYTTAIQASMDDWGVPTAEATAYLNQPSVAYATAPGTTWQQKIGEQSWYAKFNRGFEGWTSTRRLNFPVLLPPASADQAAEGQIPSRMAYPIREQTLNATNYQAASTSIGGDKLKTKLFWDVD</sequence>
<protein>
    <submittedName>
        <fullName evidence="2">SusD-like starch-binding protein associating with outer membrane</fullName>
    </submittedName>
</protein>
<evidence type="ECO:0000313" key="2">
    <source>
        <dbReference type="EMBL" id="REG98189.1"/>
    </source>
</evidence>
<dbReference type="SUPFAM" id="SSF48452">
    <property type="entry name" value="TPR-like"/>
    <property type="match status" value="1"/>
</dbReference>
<comment type="caution">
    <text evidence="2">The sequence shown here is derived from an EMBL/GenBank/DDBJ whole genome shotgun (WGS) entry which is preliminary data.</text>
</comment>
<organism evidence="2 3">
    <name type="scientific">Flavobacterium aquicola</name>
    <dbReference type="NCBI Taxonomy" id="1682742"/>
    <lineage>
        <taxon>Bacteria</taxon>
        <taxon>Pseudomonadati</taxon>
        <taxon>Bacteroidota</taxon>
        <taxon>Flavobacteriia</taxon>
        <taxon>Flavobacteriales</taxon>
        <taxon>Flavobacteriaceae</taxon>
        <taxon>Flavobacterium</taxon>
    </lineage>
</organism>
<dbReference type="InterPro" id="IPR041662">
    <property type="entry name" value="SusD-like_2"/>
</dbReference>
<feature type="chain" id="PRO_5017834225" evidence="1">
    <location>
        <begin position="22"/>
        <end position="502"/>
    </location>
</feature>